<dbReference type="AlphaFoldDB" id="A0A6N9TDN7"/>
<dbReference type="InterPro" id="IPR044148">
    <property type="entry name" value="ALDH_GabD1-like"/>
</dbReference>
<evidence type="ECO:0000259" key="4">
    <source>
        <dbReference type="Pfam" id="PF00171"/>
    </source>
</evidence>
<organism evidence="5 6">
    <name type="scientific">Alteromonas genovensis</name>
    <dbReference type="NCBI Taxonomy" id="471225"/>
    <lineage>
        <taxon>Bacteria</taxon>
        <taxon>Pseudomonadati</taxon>
        <taxon>Pseudomonadota</taxon>
        <taxon>Gammaproteobacteria</taxon>
        <taxon>Alteromonadales</taxon>
        <taxon>Alteromonadaceae</taxon>
        <taxon>Alteromonas/Salinimonas group</taxon>
        <taxon>Alteromonas</taxon>
    </lineage>
</organism>
<evidence type="ECO:0000313" key="6">
    <source>
        <dbReference type="Proteomes" id="UP000471381"/>
    </source>
</evidence>
<feature type="domain" description="Aldehyde dehydrogenase" evidence="4">
    <location>
        <begin position="3"/>
        <end position="454"/>
    </location>
</feature>
<dbReference type="InterPro" id="IPR015590">
    <property type="entry name" value="Aldehyde_DH_dom"/>
</dbReference>
<dbReference type="Pfam" id="PF00171">
    <property type="entry name" value="Aldedh"/>
    <property type="match status" value="1"/>
</dbReference>
<dbReference type="PROSITE" id="PS00070">
    <property type="entry name" value="ALDEHYDE_DEHYDR_CYS"/>
    <property type="match status" value="1"/>
</dbReference>
<dbReference type="GO" id="GO:0004777">
    <property type="term" value="F:succinate-semialdehyde dehydrogenase (NAD+) activity"/>
    <property type="evidence" value="ECO:0007669"/>
    <property type="project" value="TreeGrafter"/>
</dbReference>
<dbReference type="EMBL" id="JAAAWO010000004">
    <property type="protein sequence ID" value="NDW15403.1"/>
    <property type="molecule type" value="Genomic_DNA"/>
</dbReference>
<dbReference type="InterPro" id="IPR016163">
    <property type="entry name" value="Ald_DH_C"/>
</dbReference>
<comment type="caution">
    <text evidence="5">The sequence shown here is derived from an EMBL/GenBank/DDBJ whole genome shotgun (WGS) entry which is preliminary data.</text>
</comment>
<keyword evidence="3" id="KW-0560">Oxidoreductase</keyword>
<dbReference type="InterPro" id="IPR016161">
    <property type="entry name" value="Ald_DH/histidinol_DH"/>
</dbReference>
<dbReference type="SUPFAM" id="SSF53720">
    <property type="entry name" value="ALDH-like"/>
    <property type="match status" value="1"/>
</dbReference>
<evidence type="ECO:0000256" key="2">
    <source>
        <dbReference type="ARBA" id="ARBA00022857"/>
    </source>
</evidence>
<accession>A0A6N9TDN7</accession>
<dbReference type="Gene3D" id="3.40.309.10">
    <property type="entry name" value="Aldehyde Dehydrogenase, Chain A, domain 2"/>
    <property type="match status" value="1"/>
</dbReference>
<dbReference type="Proteomes" id="UP000471381">
    <property type="component" value="Unassembled WGS sequence"/>
</dbReference>
<dbReference type="InterPro" id="IPR016160">
    <property type="entry name" value="Ald_DH_CS_CYS"/>
</dbReference>
<evidence type="ECO:0000313" key="5">
    <source>
        <dbReference type="EMBL" id="NDW15403.1"/>
    </source>
</evidence>
<dbReference type="CDD" id="cd07100">
    <property type="entry name" value="ALDH_SSADH1_GabD1"/>
    <property type="match status" value="1"/>
</dbReference>
<sequence length="459" mass="49980">MSETIKTYNPTTGEQLDHYQLISAEDAEQAVTRSHEAYLNWKKTSFGARAEIFNNLADLMEERIDDLANLMTLEMGKVAEQGKQEVQLCAEICRYTAEHGASFLEDEARVYEGGKAIITYQPTGVILGIQPWNFPLYQVIRYSASNIMAGNTTVLKHAQNVFGMAQAIQQLYEDAGFPKNVYQSLMIDGSTASGLIKHKHVRGVTFTGSDSVGKQVAKEAAGESKKTVMELGSNDAFIVLADADIDNAVEMCIKGRVINNGETCVAAKRFVISDSVYDEFRDKFVSQCKKLTVGDPSKEGTDLGPMAREDLRDELHDQVKESVNAGATISLGGEVPDGAGYFYPVTVLENVSPGMPAYDDELFGPVASLIRARDDKQAMEIANDSRYGLGGGIFSTDTDNAIALAKNEFDTGMVNINGYSLAQPNLPFGGVKDSGYGREHGGYGIREFVNIKTIMVASN</sequence>
<gene>
    <name evidence="5" type="ORF">GTQ48_07710</name>
</gene>
<dbReference type="Gene3D" id="3.40.605.10">
    <property type="entry name" value="Aldehyde Dehydrogenase, Chain A, domain 1"/>
    <property type="match status" value="1"/>
</dbReference>
<dbReference type="InterPro" id="IPR047110">
    <property type="entry name" value="GABD/Sad-like"/>
</dbReference>
<dbReference type="GO" id="GO:0004030">
    <property type="term" value="F:aldehyde dehydrogenase [NAD(P)+] activity"/>
    <property type="evidence" value="ECO:0007669"/>
    <property type="project" value="InterPro"/>
</dbReference>
<name>A0A6N9TDN7_9ALTE</name>
<dbReference type="InterPro" id="IPR016162">
    <property type="entry name" value="Ald_DH_N"/>
</dbReference>
<evidence type="ECO:0000256" key="3">
    <source>
        <dbReference type="ARBA" id="ARBA00023002"/>
    </source>
</evidence>
<keyword evidence="2" id="KW-0521">NADP</keyword>
<evidence type="ECO:0000256" key="1">
    <source>
        <dbReference type="ARBA" id="ARBA00009986"/>
    </source>
</evidence>
<dbReference type="PANTHER" id="PTHR43217:SF1">
    <property type="entry name" value="SUCCINATE SEMIALDEHYDE DEHYDROGENASE [NAD(P)+] SAD"/>
    <property type="match status" value="1"/>
</dbReference>
<protein>
    <submittedName>
        <fullName evidence="5">Aldehyde dehydrogenase family protein</fullName>
    </submittedName>
</protein>
<keyword evidence="6" id="KW-1185">Reference proteome</keyword>
<dbReference type="FunFam" id="3.40.309.10:FF:000009">
    <property type="entry name" value="Aldehyde dehydrogenase A"/>
    <property type="match status" value="1"/>
</dbReference>
<dbReference type="FunFam" id="3.40.605.10:FF:000012">
    <property type="entry name" value="NAD-dependent succinate-semialdehyde dehydrogenase"/>
    <property type="match status" value="1"/>
</dbReference>
<dbReference type="RefSeq" id="WP_163106045.1">
    <property type="nucleotide sequence ID" value="NZ_JAAAWO010000004.1"/>
</dbReference>
<proteinExistence type="inferred from homology"/>
<reference evidence="5 6" key="1">
    <citation type="submission" date="2020-01" db="EMBL/GenBank/DDBJ databases">
        <title>Genomes of bacteria type strains.</title>
        <authorList>
            <person name="Chen J."/>
            <person name="Zhu S."/>
            <person name="Yang J."/>
        </authorList>
    </citation>
    <scope>NUCLEOTIDE SEQUENCE [LARGE SCALE GENOMIC DNA]</scope>
    <source>
        <strain evidence="5 6">LMG 24078</strain>
    </source>
</reference>
<comment type="similarity">
    <text evidence="1">Belongs to the aldehyde dehydrogenase family.</text>
</comment>
<dbReference type="PANTHER" id="PTHR43217">
    <property type="entry name" value="SUCCINATE SEMIALDEHYDE DEHYDROGENASE [NAD(P)+] SAD"/>
    <property type="match status" value="1"/>
</dbReference>